<dbReference type="RefSeq" id="WP_010977109.1">
    <property type="nucleotide sequence ID" value="NC_003103.1"/>
</dbReference>
<dbReference type="GO" id="GO:0016746">
    <property type="term" value="F:acyltransferase activity"/>
    <property type="evidence" value="ECO:0007669"/>
    <property type="project" value="UniProtKB-KW"/>
</dbReference>
<dbReference type="PIR" id="B97758">
    <property type="entry name" value="B97758"/>
</dbReference>
<keyword evidence="1" id="KW-0808">Transferase</keyword>
<keyword evidence="1" id="KW-0012">Acyltransferase</keyword>
<gene>
    <name evidence="1" type="ordered locus">RC0466</name>
</gene>
<sequence>MSFEKLVFKLGADDLLPASSGKGNTTFLKSLVNCIADPYHSVGEISIPTHYQNPKIIFIDQNSYIPV</sequence>
<evidence type="ECO:0000313" key="2">
    <source>
        <dbReference type="Proteomes" id="UP000000816"/>
    </source>
</evidence>
<evidence type="ECO:0000313" key="1">
    <source>
        <dbReference type="EMBL" id="AAL03004.1"/>
    </source>
</evidence>
<dbReference type="EMBL" id="AE006914">
    <property type="protein sequence ID" value="AAL03004.1"/>
    <property type="molecule type" value="Genomic_DNA"/>
</dbReference>
<name>Q92IF4_RICCN</name>
<reference evidence="1 2" key="1">
    <citation type="journal article" date="2001" name="Science">
        <title>Mechanisms of evolution in Rickettsia conorii and R. prowazekii.</title>
        <authorList>
            <person name="Ogata H."/>
            <person name="Audic S."/>
            <person name="Renesto-Audiffren P."/>
            <person name="Fournier P.-E."/>
            <person name="Barbe V."/>
            <person name="Samson D."/>
            <person name="Roux V."/>
            <person name="Cossart P."/>
            <person name="Weissenbach J."/>
            <person name="Claverie J.-M."/>
            <person name="Raoult D."/>
        </authorList>
    </citation>
    <scope>NUCLEOTIDE SEQUENCE [LARGE SCALE GENOMIC DNA]</scope>
    <source>
        <strain evidence="2">ATCC VR-613 / Malish 7</strain>
    </source>
</reference>
<dbReference type="GeneID" id="928692"/>
<dbReference type="KEGG" id="rco:RC0466"/>
<dbReference type="AlphaFoldDB" id="Q92IF4"/>
<dbReference type="Proteomes" id="UP000000816">
    <property type="component" value="Chromosome"/>
</dbReference>
<accession>Q92IF4</accession>
<proteinExistence type="predicted"/>
<dbReference type="HOGENOM" id="CLU_2809692_0_0_5"/>
<protein>
    <submittedName>
        <fullName evidence="1">Uncharacterized protein</fullName>
    </submittedName>
</protein>
<organism evidence="1 2">
    <name type="scientific">Rickettsia conorii (strain ATCC VR-613 / Malish 7)</name>
    <dbReference type="NCBI Taxonomy" id="272944"/>
    <lineage>
        <taxon>Bacteria</taxon>
        <taxon>Pseudomonadati</taxon>
        <taxon>Pseudomonadota</taxon>
        <taxon>Alphaproteobacteria</taxon>
        <taxon>Rickettsiales</taxon>
        <taxon>Rickettsiaceae</taxon>
        <taxon>Rickettsieae</taxon>
        <taxon>Rickettsia</taxon>
        <taxon>spotted fever group</taxon>
    </lineage>
</organism>